<protein>
    <recommendedName>
        <fullName evidence="4">Histidine utilization repressor</fullName>
    </recommendedName>
</protein>
<dbReference type="Pfam" id="PF00392">
    <property type="entry name" value="GntR"/>
    <property type="match status" value="1"/>
</dbReference>
<keyword evidence="1" id="KW-0805">Transcription regulation</keyword>
<keyword evidence="7" id="KW-1185">Reference proteome</keyword>
<dbReference type="InterPro" id="IPR036390">
    <property type="entry name" value="WH_DNA-bd_sf"/>
</dbReference>
<dbReference type="PROSITE" id="PS50949">
    <property type="entry name" value="HTH_GNTR"/>
    <property type="match status" value="1"/>
</dbReference>
<evidence type="ECO:0000256" key="1">
    <source>
        <dbReference type="ARBA" id="ARBA00023015"/>
    </source>
</evidence>
<evidence type="ECO:0000313" key="7">
    <source>
        <dbReference type="Proteomes" id="UP000516428"/>
    </source>
</evidence>
<dbReference type="GO" id="GO:0003677">
    <property type="term" value="F:DNA binding"/>
    <property type="evidence" value="ECO:0007669"/>
    <property type="project" value="UniProtKB-UniRule"/>
</dbReference>
<dbReference type="SMART" id="SM00866">
    <property type="entry name" value="UTRA"/>
    <property type="match status" value="1"/>
</dbReference>
<dbReference type="FunFam" id="3.40.1410.10:FF:000004">
    <property type="entry name" value="Histidine utilization repressor"/>
    <property type="match status" value="1"/>
</dbReference>
<dbReference type="KEGG" id="sxn:IAG42_33740"/>
<sequence length="258" mass="28412">MARTVGGVVVDPAELARWYEEGAGGSVPAYQRVKELVERQIRDGHWREDDALPSESQFVDALGLSRMTVNRALRELAADGVIRRVMGVGSFVAERKASSALLEVHNISDEVRGRGHRYGARVLSLGAERADERTAAHLGLGKGDPVFRSRVVHLEDGVPLQLEDRYVNPAFAPGYLDQDFTRQTPYTFLSKVAPLGRGEHIVEAVLASPEECAILDVAPAEPCLLIQRRTWSRDALVSIARLLHPGSRYRLEGAFATH</sequence>
<dbReference type="InterPro" id="IPR050679">
    <property type="entry name" value="Bact_HTH_transcr_reg"/>
</dbReference>
<keyword evidence="3" id="KW-0804">Transcription</keyword>
<dbReference type="InterPro" id="IPR000524">
    <property type="entry name" value="Tscrpt_reg_HTH_GntR"/>
</dbReference>
<dbReference type="SUPFAM" id="SSF46785">
    <property type="entry name" value="Winged helix' DNA-binding domain"/>
    <property type="match status" value="1"/>
</dbReference>
<dbReference type="InterPro" id="IPR010248">
    <property type="entry name" value="His_ut_repres"/>
</dbReference>
<dbReference type="AlphaFoldDB" id="A0A7H1BH84"/>
<dbReference type="CDD" id="cd07377">
    <property type="entry name" value="WHTH_GntR"/>
    <property type="match status" value="1"/>
</dbReference>
<evidence type="ECO:0000256" key="4">
    <source>
        <dbReference type="NCBIfam" id="TIGR02018"/>
    </source>
</evidence>
<proteinExistence type="predicted"/>
<name>A0A7H1BH84_9ACTN</name>
<evidence type="ECO:0000313" key="6">
    <source>
        <dbReference type="EMBL" id="QNS08089.1"/>
    </source>
</evidence>
<dbReference type="InterPro" id="IPR011663">
    <property type="entry name" value="UTRA"/>
</dbReference>
<dbReference type="Gene3D" id="1.10.10.10">
    <property type="entry name" value="Winged helix-like DNA-binding domain superfamily/Winged helix DNA-binding domain"/>
    <property type="match status" value="1"/>
</dbReference>
<dbReference type="GO" id="GO:0003700">
    <property type="term" value="F:DNA-binding transcription factor activity"/>
    <property type="evidence" value="ECO:0007669"/>
    <property type="project" value="UniProtKB-UniRule"/>
</dbReference>
<dbReference type="Proteomes" id="UP000516428">
    <property type="component" value="Chromosome"/>
</dbReference>
<dbReference type="GO" id="GO:0006547">
    <property type="term" value="P:L-histidine metabolic process"/>
    <property type="evidence" value="ECO:0007669"/>
    <property type="project" value="UniProtKB-UniRule"/>
</dbReference>
<dbReference type="PRINTS" id="PR00035">
    <property type="entry name" value="HTHGNTR"/>
</dbReference>
<dbReference type="GO" id="GO:0045892">
    <property type="term" value="P:negative regulation of DNA-templated transcription"/>
    <property type="evidence" value="ECO:0007669"/>
    <property type="project" value="UniProtKB-UniRule"/>
</dbReference>
<evidence type="ECO:0000259" key="5">
    <source>
        <dbReference type="PROSITE" id="PS50949"/>
    </source>
</evidence>
<accession>A0A7H1BH84</accession>
<evidence type="ECO:0000256" key="3">
    <source>
        <dbReference type="ARBA" id="ARBA00023163"/>
    </source>
</evidence>
<dbReference type="Pfam" id="PF07702">
    <property type="entry name" value="UTRA"/>
    <property type="match status" value="1"/>
</dbReference>
<dbReference type="NCBIfam" id="TIGR02018">
    <property type="entry name" value="his_ut_repres"/>
    <property type="match status" value="1"/>
</dbReference>
<dbReference type="Gene3D" id="3.40.1410.10">
    <property type="entry name" value="Chorismate lyase-like"/>
    <property type="match status" value="1"/>
</dbReference>
<dbReference type="PANTHER" id="PTHR44846:SF16">
    <property type="entry name" value="TRANSCRIPTIONAL REGULATOR PHNF-RELATED"/>
    <property type="match status" value="1"/>
</dbReference>
<dbReference type="SUPFAM" id="SSF64288">
    <property type="entry name" value="Chorismate lyase-like"/>
    <property type="match status" value="1"/>
</dbReference>
<dbReference type="SMART" id="SM00345">
    <property type="entry name" value="HTH_GNTR"/>
    <property type="match status" value="1"/>
</dbReference>
<dbReference type="PANTHER" id="PTHR44846">
    <property type="entry name" value="MANNOSYL-D-GLYCERATE TRANSPORT/METABOLISM SYSTEM REPRESSOR MNGR-RELATED"/>
    <property type="match status" value="1"/>
</dbReference>
<dbReference type="RefSeq" id="WP_188340750.1">
    <property type="nucleotide sequence ID" value="NZ_CP061281.1"/>
</dbReference>
<keyword evidence="2" id="KW-0238">DNA-binding</keyword>
<dbReference type="EMBL" id="CP061281">
    <property type="protein sequence ID" value="QNS08089.1"/>
    <property type="molecule type" value="Genomic_DNA"/>
</dbReference>
<dbReference type="InterPro" id="IPR036388">
    <property type="entry name" value="WH-like_DNA-bd_sf"/>
</dbReference>
<organism evidence="6 7">
    <name type="scientific">Streptomyces xanthii</name>
    <dbReference type="NCBI Taxonomy" id="2768069"/>
    <lineage>
        <taxon>Bacteria</taxon>
        <taxon>Bacillati</taxon>
        <taxon>Actinomycetota</taxon>
        <taxon>Actinomycetes</taxon>
        <taxon>Kitasatosporales</taxon>
        <taxon>Streptomycetaceae</taxon>
        <taxon>Streptomyces</taxon>
    </lineage>
</organism>
<reference evidence="6 7" key="1">
    <citation type="submission" date="2020-09" db="EMBL/GenBank/DDBJ databases">
        <title>A novel species.</title>
        <authorList>
            <person name="Gao J."/>
        </authorList>
    </citation>
    <scope>NUCLEOTIDE SEQUENCE [LARGE SCALE GENOMIC DNA]</scope>
    <source>
        <strain evidence="6 7">CRXT-Y-14</strain>
    </source>
</reference>
<gene>
    <name evidence="6" type="primary">hutC</name>
    <name evidence="6" type="ORF">IAG42_33740</name>
</gene>
<dbReference type="InterPro" id="IPR028978">
    <property type="entry name" value="Chorismate_lyase_/UTRA_dom_sf"/>
</dbReference>
<feature type="domain" description="HTH gntR-type" evidence="5">
    <location>
        <begin position="27"/>
        <end position="95"/>
    </location>
</feature>
<evidence type="ECO:0000256" key="2">
    <source>
        <dbReference type="ARBA" id="ARBA00023125"/>
    </source>
</evidence>